<dbReference type="Proteomes" id="UP001500886">
    <property type="component" value="Unassembled WGS sequence"/>
</dbReference>
<protein>
    <recommendedName>
        <fullName evidence="4">ANTAR domain-containing protein</fullName>
    </recommendedName>
</protein>
<evidence type="ECO:0008006" key="4">
    <source>
        <dbReference type="Google" id="ProtNLM"/>
    </source>
</evidence>
<sequence>MAMAAAPSPRPSFRSAAYWAELKAIADDLINHTTPGSPQTFGEGRGALQRLSNRGFGPASLFDLCTLLVLAAPRPPADAPPTGESDPVTPLPPTTPASSARPAATAELTRGPVTVAARPTERRLQHLRALEGAVAEALSISPEQPRARDAARRALMARGRTVQDATAVYGIICELFGHAAS</sequence>
<proteinExistence type="predicted"/>
<evidence type="ECO:0000313" key="2">
    <source>
        <dbReference type="EMBL" id="GAA2720375.1"/>
    </source>
</evidence>
<comment type="caution">
    <text evidence="2">The sequence shown here is derived from an EMBL/GenBank/DDBJ whole genome shotgun (WGS) entry which is preliminary data.</text>
</comment>
<feature type="compositionally biased region" description="Low complexity" evidence="1">
    <location>
        <begin position="96"/>
        <end position="106"/>
    </location>
</feature>
<evidence type="ECO:0000313" key="3">
    <source>
        <dbReference type="Proteomes" id="UP001500886"/>
    </source>
</evidence>
<gene>
    <name evidence="2" type="ORF">GCM10010315_40620</name>
</gene>
<dbReference type="EMBL" id="BAAASL010000015">
    <property type="protein sequence ID" value="GAA2720375.1"/>
    <property type="molecule type" value="Genomic_DNA"/>
</dbReference>
<name>A0ABN3TX98_9ACTN</name>
<evidence type="ECO:0000256" key="1">
    <source>
        <dbReference type="SAM" id="MobiDB-lite"/>
    </source>
</evidence>
<reference evidence="2 3" key="1">
    <citation type="journal article" date="2019" name="Int. J. Syst. Evol. Microbiol.">
        <title>The Global Catalogue of Microorganisms (GCM) 10K type strain sequencing project: providing services to taxonomists for standard genome sequencing and annotation.</title>
        <authorList>
            <consortium name="The Broad Institute Genomics Platform"/>
            <consortium name="The Broad Institute Genome Sequencing Center for Infectious Disease"/>
            <person name="Wu L."/>
            <person name="Ma J."/>
        </authorList>
    </citation>
    <scope>NUCLEOTIDE SEQUENCE [LARGE SCALE GENOMIC DNA]</scope>
    <source>
        <strain evidence="2 3">JCM 4542</strain>
    </source>
</reference>
<keyword evidence="3" id="KW-1185">Reference proteome</keyword>
<accession>A0ABN3TX98</accession>
<organism evidence="2 3">
    <name type="scientific">Streptomyces luteosporeus</name>
    <dbReference type="NCBI Taxonomy" id="173856"/>
    <lineage>
        <taxon>Bacteria</taxon>
        <taxon>Bacillati</taxon>
        <taxon>Actinomycetota</taxon>
        <taxon>Actinomycetes</taxon>
        <taxon>Kitasatosporales</taxon>
        <taxon>Streptomycetaceae</taxon>
        <taxon>Streptomyces</taxon>
    </lineage>
</organism>
<feature type="region of interest" description="Disordered" evidence="1">
    <location>
        <begin position="76"/>
        <end position="116"/>
    </location>
</feature>